<protein>
    <submittedName>
        <fullName evidence="4">Putative ABC transporter ATP-binding protein YheS</fullName>
    </submittedName>
</protein>
<evidence type="ECO:0000313" key="4">
    <source>
        <dbReference type="EMBL" id="VYT53031.1"/>
    </source>
</evidence>
<keyword evidence="2 4" id="KW-0067">ATP-binding</keyword>
<dbReference type="InterPro" id="IPR003593">
    <property type="entry name" value="AAA+_ATPase"/>
</dbReference>
<dbReference type="Pfam" id="PF12848">
    <property type="entry name" value="ABC_tran_Xtn"/>
    <property type="match status" value="1"/>
</dbReference>
<dbReference type="SUPFAM" id="SSF52540">
    <property type="entry name" value="P-loop containing nucleoside triphosphate hydrolases"/>
    <property type="match status" value="2"/>
</dbReference>
<keyword evidence="1" id="KW-0547">Nucleotide-binding</keyword>
<proteinExistence type="predicted"/>
<evidence type="ECO:0000256" key="2">
    <source>
        <dbReference type="ARBA" id="ARBA00022840"/>
    </source>
</evidence>
<dbReference type="InterPro" id="IPR032781">
    <property type="entry name" value="ABC_tran_Xtn"/>
</dbReference>
<evidence type="ECO:0000259" key="3">
    <source>
        <dbReference type="PROSITE" id="PS50893"/>
    </source>
</evidence>
<dbReference type="InterPro" id="IPR017871">
    <property type="entry name" value="ABC_transporter-like_CS"/>
</dbReference>
<feature type="domain" description="ABC transporter" evidence="3">
    <location>
        <begin position="1"/>
        <end position="256"/>
    </location>
</feature>
<dbReference type="PANTHER" id="PTHR42855:SF2">
    <property type="entry name" value="DRUG RESISTANCE ABC TRANSPORTER,ATP-BINDING PROTEIN"/>
    <property type="match status" value="1"/>
</dbReference>
<feature type="domain" description="ABC transporter" evidence="3">
    <location>
        <begin position="318"/>
        <end position="514"/>
    </location>
</feature>
<dbReference type="InterPro" id="IPR051309">
    <property type="entry name" value="ABCF_ATPase"/>
</dbReference>
<reference evidence="4" key="1">
    <citation type="submission" date="2019-11" db="EMBL/GenBank/DDBJ databases">
        <authorList>
            <person name="Feng L."/>
        </authorList>
    </citation>
    <scope>NUCLEOTIDE SEQUENCE</scope>
    <source>
        <strain evidence="4">CbolteaeLFYP116</strain>
    </source>
</reference>
<accession>A0A6N2XFD3</accession>
<dbReference type="CDD" id="cd03221">
    <property type="entry name" value="ABCF_EF-3"/>
    <property type="match status" value="2"/>
</dbReference>
<sequence length="514" mass="57777">MSLLDITGLSHSYGDSRLYSDSDLSLNRGEHMGIVGQNGTGKSTLIKICTEQVIPDSGRVAWQPGITIGYLDQYACTNHVLTMEQFLKSSFRSLYELEAKINRLYDEAALSCNMEVLNQASLFQDQLERSGFYSIDTLISQVVSGLGLVSIGLSRPLKDMSQGQRAKVILAKLLLEKPDVLLLDEPTNFLDKEHVEWLGGYLSAIENAFMVVSHDRTFLDRICTRICDIDNGRLSKYYGSYTEFLKKKAFLREDHIRQYNAQQKEIKKTEDFIRKNIAGRKAQMARGRQKQLDRMDKLEALEQKEIKPEFCFQCLPLTKCLHLSVKRLSVGYDYPILSHLDFSVTGGQKVVVTGFNGIGKSTLLKTLTGSLNPLDGVFAFSQQVTIGYFGQDFSWENDTLTPVQIVSNAYPKLMLKKIRQHLTRCGVLSRQAVQPMGTLSGGEQAKVKLCLLTLSPCNFLILDEPTNHLDIQAKDSLQAALKSFPGTILLVSHEESFYRSWANRIIHIGDYSSP</sequence>
<dbReference type="EMBL" id="CACRTF010000017">
    <property type="protein sequence ID" value="VYT53031.1"/>
    <property type="molecule type" value="Genomic_DNA"/>
</dbReference>
<organism evidence="4">
    <name type="scientific">Enterocloster bolteae</name>
    <dbReference type="NCBI Taxonomy" id="208479"/>
    <lineage>
        <taxon>Bacteria</taxon>
        <taxon>Bacillati</taxon>
        <taxon>Bacillota</taxon>
        <taxon>Clostridia</taxon>
        <taxon>Lachnospirales</taxon>
        <taxon>Lachnospiraceae</taxon>
        <taxon>Enterocloster</taxon>
    </lineage>
</organism>
<dbReference type="InterPro" id="IPR027417">
    <property type="entry name" value="P-loop_NTPase"/>
</dbReference>
<dbReference type="Pfam" id="PF00005">
    <property type="entry name" value="ABC_tran"/>
    <property type="match status" value="2"/>
</dbReference>
<evidence type="ECO:0000256" key="1">
    <source>
        <dbReference type="ARBA" id="ARBA00022741"/>
    </source>
</evidence>
<dbReference type="RefSeq" id="WP_002575284.1">
    <property type="nucleotide sequence ID" value="NZ_BAABZS010000001.1"/>
</dbReference>
<dbReference type="PROSITE" id="PS00211">
    <property type="entry name" value="ABC_TRANSPORTER_1"/>
    <property type="match status" value="2"/>
</dbReference>
<dbReference type="InterPro" id="IPR003439">
    <property type="entry name" value="ABC_transporter-like_ATP-bd"/>
</dbReference>
<dbReference type="PANTHER" id="PTHR42855">
    <property type="entry name" value="ABC TRANSPORTER ATP-BINDING SUBUNIT"/>
    <property type="match status" value="1"/>
</dbReference>
<dbReference type="FunFam" id="3.40.50.300:FF:000011">
    <property type="entry name" value="Putative ABC transporter ATP-binding component"/>
    <property type="match status" value="1"/>
</dbReference>
<dbReference type="GO" id="GO:0016887">
    <property type="term" value="F:ATP hydrolysis activity"/>
    <property type="evidence" value="ECO:0007669"/>
    <property type="project" value="InterPro"/>
</dbReference>
<dbReference type="GO" id="GO:0005524">
    <property type="term" value="F:ATP binding"/>
    <property type="evidence" value="ECO:0007669"/>
    <property type="project" value="UniProtKB-KW"/>
</dbReference>
<dbReference type="PROSITE" id="PS50893">
    <property type="entry name" value="ABC_TRANSPORTER_2"/>
    <property type="match status" value="2"/>
</dbReference>
<dbReference type="Gene3D" id="3.40.50.300">
    <property type="entry name" value="P-loop containing nucleotide triphosphate hydrolases"/>
    <property type="match status" value="2"/>
</dbReference>
<dbReference type="AlphaFoldDB" id="A0A6N2XFD3"/>
<dbReference type="SMART" id="SM00382">
    <property type="entry name" value="AAA"/>
    <property type="match status" value="2"/>
</dbReference>
<gene>
    <name evidence="4" type="primary">yheS_3</name>
    <name evidence="4" type="ORF">CBLFYP116_05065</name>
</gene>
<name>A0A6N2XFD3_9FIRM</name>
<dbReference type="GeneID" id="23113087"/>